<organism evidence="1 2">
    <name type="scientific">Trichonephila clavata</name>
    <name type="common">Joro spider</name>
    <name type="synonym">Nephila clavata</name>
    <dbReference type="NCBI Taxonomy" id="2740835"/>
    <lineage>
        <taxon>Eukaryota</taxon>
        <taxon>Metazoa</taxon>
        <taxon>Ecdysozoa</taxon>
        <taxon>Arthropoda</taxon>
        <taxon>Chelicerata</taxon>
        <taxon>Arachnida</taxon>
        <taxon>Araneae</taxon>
        <taxon>Araneomorphae</taxon>
        <taxon>Entelegynae</taxon>
        <taxon>Araneoidea</taxon>
        <taxon>Nephilidae</taxon>
        <taxon>Trichonephila</taxon>
    </lineage>
</organism>
<evidence type="ECO:0000313" key="1">
    <source>
        <dbReference type="EMBL" id="GFR19852.1"/>
    </source>
</evidence>
<evidence type="ECO:0000313" key="2">
    <source>
        <dbReference type="Proteomes" id="UP000887116"/>
    </source>
</evidence>
<dbReference type="OrthoDB" id="8059431at2759"/>
<sequence length="264" mass="30207">MAPTRIPINIRKEHHRSIRSQIERVKVIRDSTLLINRAGKFFKTKFAYRFRERKVDVKPTSSNSVLHNRGGVLLQCVKAEVIGHISSDKIFCLFDNGSEKSFIKKNVSRRLGLKKVGSERLNIFSFGCKTPKKQTCSKVEVRLRNILNGEVTVIEALEIEEISKATLSLPSPDVWTEMETKGFRLTFNCSESSENCEISLLIGSDFYWSLTHRIKRLDSSLVVVETSLGWSLQGKCDEQSDCTSVHLIHSEEESISAELRRFWR</sequence>
<keyword evidence="2" id="KW-1185">Reference proteome</keyword>
<protein>
    <submittedName>
        <fullName evidence="1">DUF1758 domain-containing protein</fullName>
    </submittedName>
</protein>
<proteinExistence type="predicted"/>
<name>A0A8X6LT97_TRICU</name>
<dbReference type="Proteomes" id="UP000887116">
    <property type="component" value="Unassembled WGS sequence"/>
</dbReference>
<reference evidence="1" key="1">
    <citation type="submission" date="2020-07" db="EMBL/GenBank/DDBJ databases">
        <title>Multicomponent nature underlies the extraordinary mechanical properties of spider dragline silk.</title>
        <authorList>
            <person name="Kono N."/>
            <person name="Nakamura H."/>
            <person name="Mori M."/>
            <person name="Yoshida Y."/>
            <person name="Ohtoshi R."/>
            <person name="Malay A.D."/>
            <person name="Moran D.A.P."/>
            <person name="Tomita M."/>
            <person name="Numata K."/>
            <person name="Arakawa K."/>
        </authorList>
    </citation>
    <scope>NUCLEOTIDE SEQUENCE</scope>
</reference>
<accession>A0A8X6LT97</accession>
<comment type="caution">
    <text evidence="1">The sequence shown here is derived from an EMBL/GenBank/DDBJ whole genome shotgun (WGS) entry which is preliminary data.</text>
</comment>
<dbReference type="AlphaFoldDB" id="A0A8X6LT97"/>
<dbReference type="EMBL" id="BMAO01027829">
    <property type="protein sequence ID" value="GFR19852.1"/>
    <property type="molecule type" value="Genomic_DNA"/>
</dbReference>
<gene>
    <name evidence="1" type="primary">AVEN_226401_1</name>
    <name evidence="1" type="ORF">TNCT_177881</name>
</gene>